<organism evidence="3 4">
    <name type="scientific">Frankliniella occidentalis</name>
    <name type="common">Western flower thrips</name>
    <name type="synonym">Euthrips occidentalis</name>
    <dbReference type="NCBI Taxonomy" id="133901"/>
    <lineage>
        <taxon>Eukaryota</taxon>
        <taxon>Metazoa</taxon>
        <taxon>Ecdysozoa</taxon>
        <taxon>Arthropoda</taxon>
        <taxon>Hexapoda</taxon>
        <taxon>Insecta</taxon>
        <taxon>Pterygota</taxon>
        <taxon>Neoptera</taxon>
        <taxon>Paraneoptera</taxon>
        <taxon>Thysanoptera</taxon>
        <taxon>Terebrantia</taxon>
        <taxon>Thripoidea</taxon>
        <taxon>Thripidae</taxon>
        <taxon>Frankliniella</taxon>
    </lineage>
</organism>
<dbReference type="GO" id="GO:1903724">
    <property type="term" value="P:positive regulation of centriole elongation"/>
    <property type="evidence" value="ECO:0007669"/>
    <property type="project" value="TreeGrafter"/>
</dbReference>
<sequence>MSLQELSGSTIHLKLSIREGHGFGFLKSPIVIVAGTNGIFLETEVVPPSPDPLFHIDLVWETDKRNLRRFRASNTPIKLECFTIDVGNQRECIGSILLNIKSAQVIVGNSQKDVNEKWHRLIGVPQEAKALQPELLLSLTIQSPNSLSKPLSGEDWNGKALPETAPIARKPETPNFNNAPKIRRPQFTTSVLVPDSKQGYIQLGAENACIDTFLIHLCAKRLQEMDLLLHNNQELVRPNDNTKPFQISFTFLGQNIKTKSFGCSSGKNICVIDEEVVLPIRTSLAVLHHYLQENPCAAICLICCGQEIAASELHIRSLVPTNDVQSFSRQFNGEALLSQKCIFVSSSSGAVPLQDNLQPYIEVMTRLQLISDLTGFQKSSALDNLKGIASCDSYNPVPTGHLIEDVPSRSESRHSQDTFIVTTQSGPVWVPVAPGTAQSYLTTKTKYVGEDSALRACIKIVINRLEFFQLSKSCCVRFLFECPSSSAVTSQEFIIQDGKESVQVEGVSAQILVQPSDSIQIHILGVGPESTSSSHIASTNIHVKTHILAEKGETRVSCDLRGPLSEQKMGLLHVTMSLEQLHEGTRKGTEVNLIQHDSFLPLSKPVPNLTDFHEAEEALKRSTGTNKIKQLPLTMNSSKSNIMQSASDNRSQTSLNLKQAPHENDNQNVTETLILPAKGPCVPLDNAAAYRIVEELEDWKEKQQEIFQAELKRKEMEHISKITDEWTVQTKAQNLTIENKMAECKVMIESLGKAKQDLRDRLKTCATREQALTKAREDLELQYNLKFQEFTLAAKRLDEGFKLKVSLAESKCSKLEERIKELESENENLHQQLKQKIITHHSDRQMCGMSHNQVSQLLSQVDQLEGKLHASLQSKAYFKEQWGRAVREMNQAKLQFAQTSENKCFEKILGKEERGLQNDQRTLEILRKEISQLNL</sequence>
<dbReference type="Pfam" id="PF12416">
    <property type="entry name" value="DUF3668"/>
    <property type="match status" value="1"/>
</dbReference>
<evidence type="ECO:0000256" key="1">
    <source>
        <dbReference type="SAM" id="Coils"/>
    </source>
</evidence>
<dbReference type="PANTHER" id="PTHR21574:SF0">
    <property type="entry name" value="CENTROSOMAL PROTEIN OF 120 KDA"/>
    <property type="match status" value="1"/>
</dbReference>
<dbReference type="InterPro" id="IPR039893">
    <property type="entry name" value="CEP120-like"/>
</dbReference>
<dbReference type="InterPro" id="IPR022136">
    <property type="entry name" value="DUF3668"/>
</dbReference>
<feature type="coiled-coil region" evidence="1">
    <location>
        <begin position="805"/>
        <end position="839"/>
    </location>
</feature>
<dbReference type="KEGG" id="foc:113208671"/>
<evidence type="ECO:0000259" key="2">
    <source>
        <dbReference type="Pfam" id="PF12416"/>
    </source>
</evidence>
<keyword evidence="1" id="KW-0175">Coiled coil</keyword>
<dbReference type="RefSeq" id="XP_026281564.1">
    <property type="nucleotide sequence ID" value="XM_026425779.2"/>
</dbReference>
<name>A0A6J1SJW6_FRAOC</name>
<evidence type="ECO:0000313" key="3">
    <source>
        <dbReference type="Proteomes" id="UP000504606"/>
    </source>
</evidence>
<proteinExistence type="predicted"/>
<accession>A0A6J1SJW6</accession>
<keyword evidence="3" id="KW-1185">Reference proteome</keyword>
<dbReference type="PANTHER" id="PTHR21574">
    <property type="entry name" value="CENTROSOMAL PROTEIN OF 120 KDA"/>
    <property type="match status" value="1"/>
</dbReference>
<dbReference type="InterPro" id="IPR035892">
    <property type="entry name" value="C2_domain_sf"/>
</dbReference>
<dbReference type="OrthoDB" id="332250at2759"/>
<protein>
    <submittedName>
        <fullName evidence="4">Centrosomal protein of 120 kDa isoform X1</fullName>
    </submittedName>
</protein>
<dbReference type="GO" id="GO:0005813">
    <property type="term" value="C:centrosome"/>
    <property type="evidence" value="ECO:0007669"/>
    <property type="project" value="TreeGrafter"/>
</dbReference>
<gene>
    <name evidence="4" type="primary">LOC113208671</name>
</gene>
<dbReference type="Proteomes" id="UP000504606">
    <property type="component" value="Unplaced"/>
</dbReference>
<feature type="domain" description="DUF3668" evidence="2">
    <location>
        <begin position="195"/>
        <end position="368"/>
    </location>
</feature>
<dbReference type="AlphaFoldDB" id="A0A6J1SJW6"/>
<reference evidence="4" key="1">
    <citation type="submission" date="2025-08" db="UniProtKB">
        <authorList>
            <consortium name="RefSeq"/>
        </authorList>
    </citation>
    <scope>IDENTIFICATION</scope>
    <source>
        <tissue evidence="4">Whole organism</tissue>
    </source>
</reference>
<dbReference type="Gene3D" id="2.60.40.150">
    <property type="entry name" value="C2 domain"/>
    <property type="match status" value="1"/>
</dbReference>
<dbReference type="GeneID" id="113208671"/>
<evidence type="ECO:0000313" key="4">
    <source>
        <dbReference type="RefSeq" id="XP_026281564.1"/>
    </source>
</evidence>